<keyword evidence="1" id="KW-0808">Transferase</keyword>
<comment type="caution">
    <text evidence="1">The sequence shown here is derived from an EMBL/GenBank/DDBJ whole genome shotgun (WGS) entry which is preliminary data.</text>
</comment>
<dbReference type="Pfam" id="PF06293">
    <property type="entry name" value="Kdo"/>
    <property type="match status" value="1"/>
</dbReference>
<name>A0A2P7YN09_9PEZI</name>
<dbReference type="Proteomes" id="UP000243723">
    <property type="component" value="Unassembled WGS sequence"/>
</dbReference>
<dbReference type="EMBL" id="NHZQ01000412">
    <property type="protein sequence ID" value="PSK37340.1"/>
    <property type="molecule type" value="Genomic_DNA"/>
</dbReference>
<dbReference type="InterPro" id="IPR011009">
    <property type="entry name" value="Kinase-like_dom_sf"/>
</dbReference>
<protein>
    <submittedName>
        <fullName evidence="1">Kae1-associated kinase Bud32</fullName>
    </submittedName>
</protein>
<gene>
    <name evidence="1" type="ORF">B9Z65_2082</name>
</gene>
<proteinExistence type="predicted"/>
<dbReference type="GO" id="GO:0016301">
    <property type="term" value="F:kinase activity"/>
    <property type="evidence" value="ECO:0007669"/>
    <property type="project" value="UniProtKB-KW"/>
</dbReference>
<dbReference type="Gene3D" id="1.10.510.10">
    <property type="entry name" value="Transferase(Phosphotransferase) domain 1"/>
    <property type="match status" value="1"/>
</dbReference>
<sequence>MAYSWIDGQGLAPTFLGFLTEEGRTHGFIMERITGARHATQEDHLLCKETLSKLHKLEILHGDINKHNFLIKDDRAVLIDFECARFSKEEAAFQDEMNRLWDELGDTSGRGGSVIDP</sequence>
<keyword evidence="2" id="KW-1185">Reference proteome</keyword>
<dbReference type="STRING" id="40998.A0A2P7YN09"/>
<dbReference type="AlphaFoldDB" id="A0A2P7YN09"/>
<organism evidence="1 2">
    <name type="scientific">Elsinoe australis</name>
    <dbReference type="NCBI Taxonomy" id="40998"/>
    <lineage>
        <taxon>Eukaryota</taxon>
        <taxon>Fungi</taxon>
        <taxon>Dikarya</taxon>
        <taxon>Ascomycota</taxon>
        <taxon>Pezizomycotina</taxon>
        <taxon>Dothideomycetes</taxon>
        <taxon>Dothideomycetidae</taxon>
        <taxon>Myriangiales</taxon>
        <taxon>Elsinoaceae</taxon>
        <taxon>Elsinoe</taxon>
    </lineage>
</organism>
<evidence type="ECO:0000313" key="1">
    <source>
        <dbReference type="EMBL" id="PSK37340.1"/>
    </source>
</evidence>
<accession>A0A2P7YN09</accession>
<reference evidence="1 2" key="1">
    <citation type="submission" date="2017-05" db="EMBL/GenBank/DDBJ databases">
        <title>Draft genome sequence of Elsinoe australis.</title>
        <authorList>
            <person name="Cheng Q."/>
        </authorList>
    </citation>
    <scope>NUCLEOTIDE SEQUENCE [LARGE SCALE GENOMIC DNA]</scope>
    <source>
        <strain evidence="1 2">NL1</strain>
    </source>
</reference>
<dbReference type="SUPFAM" id="SSF56112">
    <property type="entry name" value="Protein kinase-like (PK-like)"/>
    <property type="match status" value="1"/>
</dbReference>
<keyword evidence="1" id="KW-0418">Kinase</keyword>
<evidence type="ECO:0000313" key="2">
    <source>
        <dbReference type="Proteomes" id="UP000243723"/>
    </source>
</evidence>
<dbReference type="OrthoDB" id="2687876at2759"/>